<evidence type="ECO:0000313" key="11">
    <source>
        <dbReference type="EMBL" id="PWW01468.1"/>
    </source>
</evidence>
<dbReference type="CDD" id="cd00207">
    <property type="entry name" value="fer2"/>
    <property type="match status" value="1"/>
</dbReference>
<feature type="domain" description="FAD-binding FR-type" evidence="10">
    <location>
        <begin position="4"/>
        <end position="106"/>
    </location>
</feature>
<dbReference type="SUPFAM" id="SSF52343">
    <property type="entry name" value="Ferredoxin reductase-like, C-terminal NADP-linked domain"/>
    <property type="match status" value="1"/>
</dbReference>
<dbReference type="SUPFAM" id="SSF63380">
    <property type="entry name" value="Riboflavin synthase domain-like"/>
    <property type="match status" value="1"/>
</dbReference>
<dbReference type="InterPro" id="IPR039261">
    <property type="entry name" value="FNR_nucleotide-bd"/>
</dbReference>
<evidence type="ECO:0000259" key="9">
    <source>
        <dbReference type="PROSITE" id="PS51085"/>
    </source>
</evidence>
<dbReference type="Gene3D" id="3.10.20.30">
    <property type="match status" value="1"/>
</dbReference>
<dbReference type="GO" id="GO:0046872">
    <property type="term" value="F:metal ion binding"/>
    <property type="evidence" value="ECO:0007669"/>
    <property type="project" value="UniProtKB-KW"/>
</dbReference>
<keyword evidence="3" id="KW-0288">FMN</keyword>
<comment type="caution">
    <text evidence="11">The sequence shown here is derived from an EMBL/GenBank/DDBJ whole genome shotgun (WGS) entry which is preliminary data.</text>
</comment>
<dbReference type="InterPro" id="IPR017927">
    <property type="entry name" value="FAD-bd_FR_type"/>
</dbReference>
<dbReference type="GO" id="GO:0051537">
    <property type="term" value="F:2 iron, 2 sulfur cluster binding"/>
    <property type="evidence" value="ECO:0007669"/>
    <property type="project" value="UniProtKB-KW"/>
</dbReference>
<dbReference type="OrthoDB" id="9792185at2"/>
<organism evidence="11 12">
    <name type="scientific">Hoeflea marina</name>
    <dbReference type="NCBI Taxonomy" id="274592"/>
    <lineage>
        <taxon>Bacteria</taxon>
        <taxon>Pseudomonadati</taxon>
        <taxon>Pseudomonadota</taxon>
        <taxon>Alphaproteobacteria</taxon>
        <taxon>Hyphomicrobiales</taxon>
        <taxon>Rhizobiaceae</taxon>
        <taxon>Hoeflea</taxon>
    </lineage>
</organism>
<keyword evidence="6" id="KW-0560">Oxidoreductase</keyword>
<sequence>MGNRLVMKLRVADMRAETPDVLGLRLEHPRRPSLPAWSAGAHVDVHLPHGGIRQYSLCGDPEDLGHYQIAVKREHLGRGGSTWLHEHLRAGTELPVSAPRNHFRLDPQAGPHLLIAGGIGVTPIAAMARTLKRRGTAFRLHYCARDQAHAPLLADLEAVCGAELTTWLSADDRRLDPIAVLGAATGARLYVCGPRRLTDAVEQAALALGWPAERFHAERFTALEDADFRPEPFEAVIASSGARLQVPAERSLLSVLADNGIAPDSSCEIGVCGACECGYLEGEVVHRDVVLGPDDRATRLMTCVSRGKGTIILDL</sequence>
<dbReference type="PROSITE" id="PS51085">
    <property type="entry name" value="2FE2S_FER_2"/>
    <property type="match status" value="1"/>
</dbReference>
<feature type="domain" description="2Fe-2S ferredoxin-type" evidence="9">
    <location>
        <begin position="233"/>
        <end position="315"/>
    </location>
</feature>
<evidence type="ECO:0000256" key="3">
    <source>
        <dbReference type="ARBA" id="ARBA00022643"/>
    </source>
</evidence>
<evidence type="ECO:0000256" key="4">
    <source>
        <dbReference type="ARBA" id="ARBA00022714"/>
    </source>
</evidence>
<dbReference type="InterPro" id="IPR054582">
    <property type="entry name" value="DmmA-like_N"/>
</dbReference>
<dbReference type="Pfam" id="PF00111">
    <property type="entry name" value="Fer2"/>
    <property type="match status" value="1"/>
</dbReference>
<evidence type="ECO:0000256" key="2">
    <source>
        <dbReference type="ARBA" id="ARBA00022630"/>
    </source>
</evidence>
<dbReference type="RefSeq" id="WP_110031279.1">
    <property type="nucleotide sequence ID" value="NZ_QGTR01000002.1"/>
</dbReference>
<dbReference type="InterPro" id="IPR006058">
    <property type="entry name" value="2Fe2S_fd_BS"/>
</dbReference>
<dbReference type="GO" id="GO:0032259">
    <property type="term" value="P:methylation"/>
    <property type="evidence" value="ECO:0007669"/>
    <property type="project" value="UniProtKB-KW"/>
</dbReference>
<dbReference type="InterPro" id="IPR050415">
    <property type="entry name" value="MRET"/>
</dbReference>
<dbReference type="PANTHER" id="PTHR47354">
    <property type="entry name" value="NADH OXIDOREDUCTASE HCR"/>
    <property type="match status" value="1"/>
</dbReference>
<keyword evidence="12" id="KW-1185">Reference proteome</keyword>
<comment type="cofactor">
    <cofactor evidence="1">
        <name>FMN</name>
        <dbReference type="ChEBI" id="CHEBI:58210"/>
    </cofactor>
</comment>
<evidence type="ECO:0000256" key="7">
    <source>
        <dbReference type="ARBA" id="ARBA00023004"/>
    </source>
</evidence>
<evidence type="ECO:0000256" key="8">
    <source>
        <dbReference type="ARBA" id="ARBA00023014"/>
    </source>
</evidence>
<keyword evidence="11" id="KW-0489">Methyltransferase</keyword>
<keyword evidence="7" id="KW-0408">Iron</keyword>
<dbReference type="PROSITE" id="PS51384">
    <property type="entry name" value="FAD_FR"/>
    <property type="match status" value="1"/>
</dbReference>
<dbReference type="Gene3D" id="3.40.50.80">
    <property type="entry name" value="Nucleotide-binding domain of ferredoxin-NADP reductase (FNR) module"/>
    <property type="match status" value="1"/>
</dbReference>
<evidence type="ECO:0000256" key="5">
    <source>
        <dbReference type="ARBA" id="ARBA00022723"/>
    </source>
</evidence>
<dbReference type="Pfam" id="PF22290">
    <property type="entry name" value="DmmA-like_N"/>
    <property type="match status" value="1"/>
</dbReference>
<dbReference type="PROSITE" id="PS00197">
    <property type="entry name" value="2FE2S_FER_1"/>
    <property type="match status" value="1"/>
</dbReference>
<evidence type="ECO:0000259" key="10">
    <source>
        <dbReference type="PROSITE" id="PS51384"/>
    </source>
</evidence>
<evidence type="ECO:0000256" key="6">
    <source>
        <dbReference type="ARBA" id="ARBA00023002"/>
    </source>
</evidence>
<dbReference type="InterPro" id="IPR036010">
    <property type="entry name" value="2Fe-2S_ferredoxin-like_sf"/>
</dbReference>
<keyword evidence="2" id="KW-0285">Flavoprotein</keyword>
<accession>A0A317PN34</accession>
<dbReference type="InterPro" id="IPR012675">
    <property type="entry name" value="Beta-grasp_dom_sf"/>
</dbReference>
<dbReference type="Gene3D" id="2.40.30.10">
    <property type="entry name" value="Translation factors"/>
    <property type="match status" value="1"/>
</dbReference>
<gene>
    <name evidence="11" type="ORF">DFR52_102130</name>
</gene>
<dbReference type="GO" id="GO:0016491">
    <property type="term" value="F:oxidoreductase activity"/>
    <property type="evidence" value="ECO:0007669"/>
    <property type="project" value="UniProtKB-KW"/>
</dbReference>
<dbReference type="AlphaFoldDB" id="A0A317PN34"/>
<dbReference type="EMBL" id="QGTR01000002">
    <property type="protein sequence ID" value="PWW01468.1"/>
    <property type="molecule type" value="Genomic_DNA"/>
</dbReference>
<dbReference type="CDD" id="cd06185">
    <property type="entry name" value="PDR_like"/>
    <property type="match status" value="1"/>
</dbReference>
<dbReference type="InterPro" id="IPR001041">
    <property type="entry name" value="2Fe-2S_ferredoxin-type"/>
</dbReference>
<dbReference type="Proteomes" id="UP000246352">
    <property type="component" value="Unassembled WGS sequence"/>
</dbReference>
<evidence type="ECO:0000256" key="1">
    <source>
        <dbReference type="ARBA" id="ARBA00001917"/>
    </source>
</evidence>
<dbReference type="GO" id="GO:0008168">
    <property type="term" value="F:methyltransferase activity"/>
    <property type="evidence" value="ECO:0007669"/>
    <property type="project" value="UniProtKB-KW"/>
</dbReference>
<dbReference type="InterPro" id="IPR017938">
    <property type="entry name" value="Riboflavin_synthase-like_b-brl"/>
</dbReference>
<keyword evidence="11" id="KW-0808">Transferase</keyword>
<protein>
    <submittedName>
        <fullName evidence="11">Vanillate O-demethylase ferredoxin subunit</fullName>
    </submittedName>
</protein>
<dbReference type="PRINTS" id="PR00409">
    <property type="entry name" value="PHDIOXRDTASE"/>
</dbReference>
<keyword evidence="4" id="KW-0001">2Fe-2S</keyword>
<dbReference type="SUPFAM" id="SSF54292">
    <property type="entry name" value="2Fe-2S ferredoxin-like"/>
    <property type="match status" value="1"/>
</dbReference>
<name>A0A317PN34_9HYPH</name>
<keyword evidence="8" id="KW-0411">Iron-sulfur</keyword>
<reference evidence="11 12" key="1">
    <citation type="submission" date="2018-05" db="EMBL/GenBank/DDBJ databases">
        <title>Genomic Encyclopedia of Type Strains, Phase IV (KMG-IV): sequencing the most valuable type-strain genomes for metagenomic binning, comparative biology and taxonomic classification.</title>
        <authorList>
            <person name="Goeker M."/>
        </authorList>
    </citation>
    <scope>NUCLEOTIDE SEQUENCE [LARGE SCALE GENOMIC DNA]</scope>
    <source>
        <strain evidence="11 12">DSM 16791</strain>
    </source>
</reference>
<dbReference type="PANTHER" id="PTHR47354:SF1">
    <property type="entry name" value="CARNITINE MONOOXYGENASE REDUCTASE SUBUNIT"/>
    <property type="match status" value="1"/>
</dbReference>
<evidence type="ECO:0000313" key="12">
    <source>
        <dbReference type="Proteomes" id="UP000246352"/>
    </source>
</evidence>
<proteinExistence type="predicted"/>
<keyword evidence="5" id="KW-0479">Metal-binding</keyword>